<reference evidence="3" key="1">
    <citation type="journal article" date="2018" name="Front. Microbiol.">
        <title>Genome-Based Analysis Reveals the Taxonomy and Diversity of the Family Idiomarinaceae.</title>
        <authorList>
            <person name="Liu Y."/>
            <person name="Lai Q."/>
            <person name="Shao Z."/>
        </authorList>
    </citation>
    <scope>NUCLEOTIDE SEQUENCE [LARGE SCALE GENOMIC DNA]</scope>
    <source>
        <strain evidence="3">GBPy7</strain>
    </source>
</reference>
<proteinExistence type="predicted"/>
<feature type="signal peptide" evidence="1">
    <location>
        <begin position="1"/>
        <end position="24"/>
    </location>
</feature>
<dbReference type="OrthoDB" id="9813892at2"/>
<evidence type="ECO:0000256" key="1">
    <source>
        <dbReference type="SAM" id="SignalP"/>
    </source>
</evidence>
<organism evidence="2 3">
    <name type="scientific">Aliidiomarina iranensis</name>
    <dbReference type="NCBI Taxonomy" id="1434071"/>
    <lineage>
        <taxon>Bacteria</taxon>
        <taxon>Pseudomonadati</taxon>
        <taxon>Pseudomonadota</taxon>
        <taxon>Gammaproteobacteria</taxon>
        <taxon>Alteromonadales</taxon>
        <taxon>Idiomarinaceae</taxon>
        <taxon>Aliidiomarina</taxon>
    </lineage>
</organism>
<accession>A0A432VX18</accession>
<keyword evidence="1" id="KW-0732">Signal</keyword>
<gene>
    <name evidence="2" type="ORF">CWE08_05790</name>
</gene>
<sequence length="331" mass="36117">MAIRKRKYWLFSLMFATLCAPTLATESSELPTADWSSLYVVDSDIIWIGSHDGQIAVSSDTGQTWNVSTPGGRSSNLNIRQIIAYDERHAFALSSGRGERSRLVRSRNGGFSWSTLHRGNGDEFLHCFDMIPEGEGWILGETNLDDWHVIRSSNSSNWIGTRSGFSERALMNESGSEFGNCVVHDNNFWVMGTKGADQARLIYKSAAGLRFQVVETPLTAGSGNGIHSVAVLGMEDFLLAGGAENGAPEFYRYQRGEFTELSAPPVNGPLTLMITVGDWVLAGNETGVHKSNDLGADWLPALDNGAIALSCSSVDSCWLITPDHELKSFTL</sequence>
<protein>
    <recommendedName>
        <fullName evidence="4">Photosynthesis system II assembly factor Ycf48/Hcf136-like domain-containing protein</fullName>
    </recommendedName>
</protein>
<dbReference type="InterPro" id="IPR015943">
    <property type="entry name" value="WD40/YVTN_repeat-like_dom_sf"/>
</dbReference>
<dbReference type="Proteomes" id="UP000288395">
    <property type="component" value="Unassembled WGS sequence"/>
</dbReference>
<dbReference type="EMBL" id="PIPJ01000003">
    <property type="protein sequence ID" value="RUO21105.1"/>
    <property type="molecule type" value="Genomic_DNA"/>
</dbReference>
<evidence type="ECO:0000313" key="2">
    <source>
        <dbReference type="EMBL" id="RUO21105.1"/>
    </source>
</evidence>
<dbReference type="AlphaFoldDB" id="A0A432VX18"/>
<dbReference type="RefSeq" id="WP_126766627.1">
    <property type="nucleotide sequence ID" value="NZ_PIPJ01000003.1"/>
</dbReference>
<evidence type="ECO:0008006" key="4">
    <source>
        <dbReference type="Google" id="ProtNLM"/>
    </source>
</evidence>
<keyword evidence="3" id="KW-1185">Reference proteome</keyword>
<dbReference type="SUPFAM" id="SSF110296">
    <property type="entry name" value="Oligoxyloglucan reducing end-specific cellobiohydrolase"/>
    <property type="match status" value="1"/>
</dbReference>
<evidence type="ECO:0000313" key="3">
    <source>
        <dbReference type="Proteomes" id="UP000288395"/>
    </source>
</evidence>
<dbReference type="Gene3D" id="2.130.10.10">
    <property type="entry name" value="YVTN repeat-like/Quinoprotein amine dehydrogenase"/>
    <property type="match status" value="1"/>
</dbReference>
<feature type="chain" id="PRO_5019034897" description="Photosynthesis system II assembly factor Ycf48/Hcf136-like domain-containing protein" evidence="1">
    <location>
        <begin position="25"/>
        <end position="331"/>
    </location>
</feature>
<name>A0A432VX18_9GAMM</name>
<comment type="caution">
    <text evidence="2">The sequence shown here is derived from an EMBL/GenBank/DDBJ whole genome shotgun (WGS) entry which is preliminary data.</text>
</comment>